<accession>A0A7R9AV35</accession>
<evidence type="ECO:0000256" key="1">
    <source>
        <dbReference type="ARBA" id="ARBA00009199"/>
    </source>
</evidence>
<protein>
    <recommendedName>
        <fullName evidence="3">Amidase domain-containing protein</fullName>
    </recommendedName>
</protein>
<dbReference type="EMBL" id="OC001956">
    <property type="protein sequence ID" value="CAD7261016.1"/>
    <property type="molecule type" value="Genomic_DNA"/>
</dbReference>
<dbReference type="InterPro" id="IPR036928">
    <property type="entry name" value="AS_sf"/>
</dbReference>
<reference evidence="4" key="1">
    <citation type="submission" date="2020-11" db="EMBL/GenBank/DDBJ databases">
        <authorList>
            <person name="Tran Van P."/>
        </authorList>
    </citation>
    <scope>NUCLEOTIDE SEQUENCE</scope>
</reference>
<feature type="domain" description="Amidase" evidence="3">
    <location>
        <begin position="339"/>
        <end position="512"/>
    </location>
</feature>
<name>A0A7R9AV35_TIMSH</name>
<organism evidence="4">
    <name type="scientific">Timema shepardi</name>
    <name type="common">Walking stick</name>
    <dbReference type="NCBI Taxonomy" id="629360"/>
    <lineage>
        <taxon>Eukaryota</taxon>
        <taxon>Metazoa</taxon>
        <taxon>Ecdysozoa</taxon>
        <taxon>Arthropoda</taxon>
        <taxon>Hexapoda</taxon>
        <taxon>Insecta</taxon>
        <taxon>Pterygota</taxon>
        <taxon>Neoptera</taxon>
        <taxon>Polyneoptera</taxon>
        <taxon>Phasmatodea</taxon>
        <taxon>Timematodea</taxon>
        <taxon>Timematoidea</taxon>
        <taxon>Timematidae</taxon>
        <taxon>Timema</taxon>
    </lineage>
</organism>
<evidence type="ECO:0000259" key="3">
    <source>
        <dbReference type="Pfam" id="PF01425"/>
    </source>
</evidence>
<gene>
    <name evidence="4" type="ORF">TSIB3V08_LOCUS5166</name>
</gene>
<dbReference type="Gene3D" id="3.90.1300.10">
    <property type="entry name" value="Amidase signature (AS) domain"/>
    <property type="match status" value="1"/>
</dbReference>
<proteinExistence type="inferred from homology"/>
<dbReference type="PROSITE" id="PS00571">
    <property type="entry name" value="AMIDASES"/>
    <property type="match status" value="1"/>
</dbReference>
<dbReference type="InterPro" id="IPR052739">
    <property type="entry name" value="FAAH2"/>
</dbReference>
<feature type="active site" description="Acyl-ester intermediate" evidence="2">
    <location>
        <position position="181"/>
    </location>
</feature>
<dbReference type="Pfam" id="PF01425">
    <property type="entry name" value="Amidase"/>
    <property type="match status" value="2"/>
</dbReference>
<dbReference type="GO" id="GO:0012505">
    <property type="term" value="C:endomembrane system"/>
    <property type="evidence" value="ECO:0007669"/>
    <property type="project" value="TreeGrafter"/>
</dbReference>
<feature type="active site" description="Charge relay system" evidence="2">
    <location>
        <position position="82"/>
    </location>
</feature>
<dbReference type="AlphaFoldDB" id="A0A7R9AV35"/>
<dbReference type="InterPro" id="IPR020556">
    <property type="entry name" value="Amidase_CS"/>
</dbReference>
<evidence type="ECO:0000256" key="2">
    <source>
        <dbReference type="PIRSR" id="PIRSR001221-1"/>
    </source>
</evidence>
<dbReference type="PANTHER" id="PTHR43372:SF1">
    <property type="entry name" value="LD38433P"/>
    <property type="match status" value="1"/>
</dbReference>
<sequence length="517" mass="57170">MESASSLAERIRNKELSAVEVVEGFVERIKQVNPLINAVVCDRFELALKEAVEADELIGSGKLTKEQLQQQKPFLGIPFTTKDSTAAKGLLHTLGLVSRRNTKATEDADAVVLMKEAGAILLGTTNIPELNMWCETRNNVFGQTLNPYNTTRTVGGSSGGEASIIAANGSPLGLASDIGGSIRMPAFYCGIFGHKPTSGKWKNSSLHWLTPMKGFTRRTGKEEKTMVTAGPMCRYAQDLAPFLKVMIGNNISKLNLDKQLNPEAGRCICCLHMWSFRGGGGFGADSWPISAFGLAFVFDLMGKESDRETGRLACKERRPVTLEDVSFYYMESSGDPRASSINQAMQQALFKAVSHFRELSGHPIQKVTFPEMKYSFRLWRYWMTKEPMVFAEELANREGCVSPFQELPKLLVGQSDFTLASLLRLFNDMLPSEKAPWAEKTTETLLAKIVAKLGDNGVLLYPSHPTPASYHYSSFLRPYNFGYWAVFNVLHLPVTQVPMGIDRDGLPVGIQVSLILE</sequence>
<feature type="domain" description="Amidase" evidence="3">
    <location>
        <begin position="20"/>
        <end position="254"/>
    </location>
</feature>
<dbReference type="PIRSF" id="PIRSF001221">
    <property type="entry name" value="Amidase_fungi"/>
    <property type="match status" value="1"/>
</dbReference>
<feature type="active site" description="Charge relay system" evidence="2">
    <location>
        <position position="157"/>
    </location>
</feature>
<dbReference type="InterPro" id="IPR023631">
    <property type="entry name" value="Amidase_dom"/>
</dbReference>
<dbReference type="SUPFAM" id="SSF75304">
    <property type="entry name" value="Amidase signature (AS) enzymes"/>
    <property type="match status" value="1"/>
</dbReference>
<dbReference type="PANTHER" id="PTHR43372">
    <property type="entry name" value="FATTY-ACID AMIDE HYDROLASE"/>
    <property type="match status" value="1"/>
</dbReference>
<comment type="similarity">
    <text evidence="1">Belongs to the amidase family.</text>
</comment>
<evidence type="ECO:0000313" key="4">
    <source>
        <dbReference type="EMBL" id="CAD7261016.1"/>
    </source>
</evidence>